<dbReference type="Gene3D" id="3.40.50.1000">
    <property type="entry name" value="HAD superfamily/HAD-like"/>
    <property type="match status" value="2"/>
</dbReference>
<dbReference type="GO" id="GO:0005737">
    <property type="term" value="C:cytoplasm"/>
    <property type="evidence" value="ECO:0007669"/>
    <property type="project" value="TreeGrafter"/>
</dbReference>
<reference evidence="5" key="1">
    <citation type="submission" date="2021-05" db="EMBL/GenBank/DDBJ databases">
        <authorList>
            <person name="Alioto T."/>
            <person name="Alioto T."/>
            <person name="Gomez Garrido J."/>
        </authorList>
    </citation>
    <scope>NUCLEOTIDE SEQUENCE</scope>
</reference>
<protein>
    <submittedName>
        <fullName evidence="5">Phosphoglycolate phosphatase 2</fullName>
    </submittedName>
</protein>
<evidence type="ECO:0000256" key="3">
    <source>
        <dbReference type="PIRSR" id="PIRSR000915-2"/>
    </source>
</evidence>
<sequence length="312" mass="34652">MSCSERNPSSTLSQRLLDLSQEDKRKFLDSFDYVLTDCDGVVWNLYGPIEGTGQAIGALKAAGKRVVYVSNNSVRPLENYQEQIRKLGHEVTEEDLVHPAVSIVRYLKSIDFNGLIYAIGSNAFLKTLRDAGYEVLSGPDEPQPESLQVVIPVIHDKKPVKAVIVDYDFNCSHIKLLRAEMYLKCDQECLLIGGATDYRVVFTPTYTSIGTGYYTEILERSVGRKAVTLGKPGTHLVQQLKEYYGIEQDKRVLFVGDMIAHDVAFGKVAGFQTLLVLTGGSSKAELDALGDGDNVPDYYTESFADLEKVFKE</sequence>
<dbReference type="EMBL" id="HBUE01212245">
    <property type="protein sequence ID" value="CAG6534960.1"/>
    <property type="molecule type" value="Transcribed_RNA"/>
</dbReference>
<name>A0A8D8HH00_CULPI</name>
<dbReference type="InterPro" id="IPR023214">
    <property type="entry name" value="HAD_sf"/>
</dbReference>
<dbReference type="Pfam" id="PF13242">
    <property type="entry name" value="Hydrolase_like"/>
    <property type="match status" value="1"/>
</dbReference>
<comment type="similarity">
    <text evidence="1">Belongs to the HAD-like hydrolase superfamily.</text>
</comment>
<dbReference type="SUPFAM" id="SSF56784">
    <property type="entry name" value="HAD-like"/>
    <property type="match status" value="1"/>
</dbReference>
<feature type="binding site" evidence="4">
    <location>
        <position position="257"/>
    </location>
    <ligand>
        <name>Mg(2+)</name>
        <dbReference type="ChEBI" id="CHEBI:18420"/>
    </ligand>
</feature>
<evidence type="ECO:0000256" key="4">
    <source>
        <dbReference type="PIRSR" id="PIRSR000915-3"/>
    </source>
</evidence>
<dbReference type="GO" id="GO:0016791">
    <property type="term" value="F:phosphatase activity"/>
    <property type="evidence" value="ECO:0007669"/>
    <property type="project" value="TreeGrafter"/>
</dbReference>
<comment type="cofactor">
    <cofactor evidence="4">
        <name>Mg(2+)</name>
        <dbReference type="ChEBI" id="CHEBI:18420"/>
    </cofactor>
    <text evidence="4">Divalent metal ions. Mg(2+) is the most effective.</text>
</comment>
<feature type="active site" description="Nucleophile" evidence="2">
    <location>
        <position position="37"/>
    </location>
</feature>
<keyword evidence="4" id="KW-0460">Magnesium</keyword>
<dbReference type="EMBL" id="HBUE01318711">
    <property type="protein sequence ID" value="CAG6586919.1"/>
    <property type="molecule type" value="Transcribed_RNA"/>
</dbReference>
<dbReference type="Pfam" id="PF13344">
    <property type="entry name" value="Hydrolase_6"/>
    <property type="match status" value="1"/>
</dbReference>
<dbReference type="PIRSF" id="PIRSF000915">
    <property type="entry name" value="PGP-type_phosphatase"/>
    <property type="match status" value="1"/>
</dbReference>
<keyword evidence="4" id="KW-0479">Metal-binding</keyword>
<feature type="binding site" evidence="4">
    <location>
        <position position="37"/>
    </location>
    <ligand>
        <name>Mg(2+)</name>
        <dbReference type="ChEBI" id="CHEBI:18420"/>
    </ligand>
</feature>
<evidence type="ECO:0000256" key="1">
    <source>
        <dbReference type="PIRNR" id="PIRNR000915"/>
    </source>
</evidence>
<dbReference type="NCBIfam" id="TIGR01460">
    <property type="entry name" value="HAD-SF-IIA"/>
    <property type="match status" value="1"/>
</dbReference>
<dbReference type="InterPro" id="IPR006357">
    <property type="entry name" value="HAD-SF_hydro_IIA"/>
</dbReference>
<evidence type="ECO:0000256" key="2">
    <source>
        <dbReference type="PIRSR" id="PIRSR000915-1"/>
    </source>
</evidence>
<dbReference type="AlphaFoldDB" id="A0A8D8HH00"/>
<dbReference type="PANTHER" id="PTHR19288">
    <property type="entry name" value="4-NITROPHENYLPHOSPHATASE-RELATED"/>
    <property type="match status" value="1"/>
</dbReference>
<accession>A0A8D8HH00</accession>
<feature type="active site" description="Proton donor" evidence="2">
    <location>
        <position position="39"/>
    </location>
</feature>
<evidence type="ECO:0000313" key="5">
    <source>
        <dbReference type="EMBL" id="CAG6534960.1"/>
    </source>
</evidence>
<dbReference type="GO" id="GO:0046872">
    <property type="term" value="F:metal ion binding"/>
    <property type="evidence" value="ECO:0007669"/>
    <property type="project" value="UniProtKB-KW"/>
</dbReference>
<feature type="binding site" evidence="4">
    <location>
        <position position="39"/>
    </location>
    <ligand>
        <name>Mg(2+)</name>
        <dbReference type="ChEBI" id="CHEBI:18420"/>
    </ligand>
</feature>
<proteinExistence type="inferred from homology"/>
<organism evidence="5">
    <name type="scientific">Culex pipiens</name>
    <name type="common">House mosquito</name>
    <dbReference type="NCBI Taxonomy" id="7175"/>
    <lineage>
        <taxon>Eukaryota</taxon>
        <taxon>Metazoa</taxon>
        <taxon>Ecdysozoa</taxon>
        <taxon>Arthropoda</taxon>
        <taxon>Hexapoda</taxon>
        <taxon>Insecta</taxon>
        <taxon>Pterygota</taxon>
        <taxon>Neoptera</taxon>
        <taxon>Endopterygota</taxon>
        <taxon>Diptera</taxon>
        <taxon>Nematocera</taxon>
        <taxon>Culicoidea</taxon>
        <taxon>Culicidae</taxon>
        <taxon>Culicinae</taxon>
        <taxon>Culicini</taxon>
        <taxon>Culex</taxon>
        <taxon>Culex</taxon>
    </lineage>
</organism>
<dbReference type="PANTHER" id="PTHR19288:SF4">
    <property type="entry name" value="RE04130P-RELATED"/>
    <property type="match status" value="1"/>
</dbReference>
<feature type="binding site" evidence="3">
    <location>
        <begin position="70"/>
        <end position="72"/>
    </location>
    <ligand>
        <name>substrate</name>
    </ligand>
</feature>
<dbReference type="InterPro" id="IPR036412">
    <property type="entry name" value="HAD-like_sf"/>
</dbReference>
<keyword evidence="1" id="KW-0378">Hydrolase</keyword>
<feature type="binding site" evidence="3">
    <location>
        <position position="231"/>
    </location>
    <ligand>
        <name>substrate</name>
    </ligand>
</feature>